<evidence type="ECO:0000313" key="12">
    <source>
        <dbReference type="Proteomes" id="UP001056384"/>
    </source>
</evidence>
<comment type="similarity">
    <text evidence="2">Belongs to the MIP/aquaporin (TC 1.A.8) family.</text>
</comment>
<dbReference type="OrthoDB" id="3222at2759"/>
<evidence type="ECO:0000256" key="9">
    <source>
        <dbReference type="SAM" id="MobiDB-lite"/>
    </source>
</evidence>
<dbReference type="PANTHER" id="PTHR19139:SF283">
    <property type="entry name" value="AQUAPORIN"/>
    <property type="match status" value="1"/>
</dbReference>
<name>A0A9Q9ANH2_9PEZI</name>
<keyword evidence="5" id="KW-0677">Repeat</keyword>
<dbReference type="InterPro" id="IPR000425">
    <property type="entry name" value="MIP"/>
</dbReference>
<dbReference type="InterPro" id="IPR023271">
    <property type="entry name" value="Aquaporin-like"/>
</dbReference>
<feature type="compositionally biased region" description="Basic and acidic residues" evidence="9">
    <location>
        <begin position="25"/>
        <end position="34"/>
    </location>
</feature>
<feature type="region of interest" description="Disordered" evidence="9">
    <location>
        <begin position="482"/>
        <end position="505"/>
    </location>
</feature>
<dbReference type="GO" id="GO:0015250">
    <property type="term" value="F:water channel activity"/>
    <property type="evidence" value="ECO:0007669"/>
    <property type="project" value="TreeGrafter"/>
</dbReference>
<evidence type="ECO:0000256" key="1">
    <source>
        <dbReference type="ARBA" id="ARBA00004141"/>
    </source>
</evidence>
<feature type="compositionally biased region" description="Polar residues" evidence="9">
    <location>
        <begin position="59"/>
        <end position="69"/>
    </location>
</feature>
<feature type="transmembrane region" description="Helical" evidence="10">
    <location>
        <begin position="405"/>
        <end position="426"/>
    </location>
</feature>
<dbReference type="GO" id="GO:0005886">
    <property type="term" value="C:plasma membrane"/>
    <property type="evidence" value="ECO:0007669"/>
    <property type="project" value="TreeGrafter"/>
</dbReference>
<dbReference type="AlphaFoldDB" id="A0A9Q9ANH2"/>
<evidence type="ECO:0000256" key="5">
    <source>
        <dbReference type="ARBA" id="ARBA00022737"/>
    </source>
</evidence>
<dbReference type="FunFam" id="1.20.1080.10:FF:000014">
    <property type="entry name" value="Aquaporin 1"/>
    <property type="match status" value="1"/>
</dbReference>
<dbReference type="SUPFAM" id="SSF81338">
    <property type="entry name" value="Aquaporin-like"/>
    <property type="match status" value="1"/>
</dbReference>
<evidence type="ECO:0000256" key="6">
    <source>
        <dbReference type="ARBA" id="ARBA00022989"/>
    </source>
</evidence>
<feature type="transmembrane region" description="Helical" evidence="10">
    <location>
        <begin position="451"/>
        <end position="471"/>
    </location>
</feature>
<feature type="transmembrane region" description="Helical" evidence="10">
    <location>
        <begin position="376"/>
        <end position="398"/>
    </location>
</feature>
<dbReference type="InterPro" id="IPR034294">
    <property type="entry name" value="Aquaporin_transptr"/>
</dbReference>
<feature type="transmembrane region" description="Helical" evidence="10">
    <location>
        <begin position="288"/>
        <end position="312"/>
    </location>
</feature>
<proteinExistence type="inferred from homology"/>
<keyword evidence="4 10" id="KW-0812">Transmembrane</keyword>
<organism evidence="11 12">
    <name type="scientific">Septoria linicola</name>
    <dbReference type="NCBI Taxonomy" id="215465"/>
    <lineage>
        <taxon>Eukaryota</taxon>
        <taxon>Fungi</taxon>
        <taxon>Dikarya</taxon>
        <taxon>Ascomycota</taxon>
        <taxon>Pezizomycotina</taxon>
        <taxon>Dothideomycetes</taxon>
        <taxon>Dothideomycetidae</taxon>
        <taxon>Mycosphaerellales</taxon>
        <taxon>Mycosphaerellaceae</taxon>
        <taxon>Septoria</taxon>
    </lineage>
</organism>
<dbReference type="Gene3D" id="1.20.1080.10">
    <property type="entry name" value="Glycerol uptake facilitator protein"/>
    <property type="match status" value="1"/>
</dbReference>
<feature type="compositionally biased region" description="Basic and acidic residues" evidence="9">
    <location>
        <begin position="196"/>
        <end position="206"/>
    </location>
</feature>
<feature type="compositionally biased region" description="Pro residues" evidence="9">
    <location>
        <begin position="1"/>
        <end position="12"/>
    </location>
</feature>
<evidence type="ECO:0000256" key="7">
    <source>
        <dbReference type="ARBA" id="ARBA00023136"/>
    </source>
</evidence>
<evidence type="ECO:0000256" key="3">
    <source>
        <dbReference type="ARBA" id="ARBA00022448"/>
    </source>
</evidence>
<dbReference type="PANTHER" id="PTHR19139">
    <property type="entry name" value="AQUAPORIN TRANSPORTER"/>
    <property type="match status" value="1"/>
</dbReference>
<keyword evidence="7 10" id="KW-0472">Membrane</keyword>
<dbReference type="Pfam" id="PF00230">
    <property type="entry name" value="MIP"/>
    <property type="match status" value="1"/>
</dbReference>
<feature type="transmembrane region" description="Helical" evidence="10">
    <location>
        <begin position="245"/>
        <end position="268"/>
    </location>
</feature>
<sequence>MAQPGLPTPPAGQHPLHVESPGMDESAHEEDIKGFKPSTFGSVRGSDRPRTAGRDRSHSNASKMDSSQPPRLDFDFHDDDNASQAPPPQRRPSRQQLMRYGPPPSAEGDYGYGDRPYWPRPPYDYGTPVRPPPQQSGIGGDYWGEDPSYYNRPYGRSRMSSLRESDEWRSQGGGGRGPPGPPRRRYTGYYDDDPSEYGHDDDERPLRYRGRRKLPSEKSSKSPPPEVIMRLPFTEWMNGSAKAHFVAAMGEFMGTTMFLFFAFAGTQVANIGAGDNSNQSTTNAATGFSPIVLMYISLSFGFSLMVNVWIFFRISGGLFNPAVTLAMMIVKGVGIVRGILLICAQLLGAIFGSYIVSVLFPTTFNVRTTLSEGTSIARGVFIEALLTAELVFTIYMLANEKHKATFMAPVGIGLALFVAELIGVYYTGGSLNPARSFGPCVISGTWDEEHWIYWVGPCAGALIAWAFYRLIKMLEYEMANPGQESASKEEAAEEAEEMTPKKETV</sequence>
<keyword evidence="3" id="KW-0813">Transport</keyword>
<accession>A0A9Q9ANH2</accession>
<feature type="region of interest" description="Disordered" evidence="9">
    <location>
        <begin position="1"/>
        <end position="226"/>
    </location>
</feature>
<evidence type="ECO:0000256" key="8">
    <source>
        <dbReference type="ARBA" id="ARBA00034651"/>
    </source>
</evidence>
<protein>
    <submittedName>
        <fullName evidence="11">Major intrinsic protein</fullName>
    </submittedName>
</protein>
<keyword evidence="6 10" id="KW-1133">Transmembrane helix</keyword>
<comment type="catalytic activity">
    <reaction evidence="8">
        <text>H2O(in) = H2O(out)</text>
        <dbReference type="Rhea" id="RHEA:29667"/>
        <dbReference type="ChEBI" id="CHEBI:15377"/>
    </reaction>
</comment>
<evidence type="ECO:0000256" key="4">
    <source>
        <dbReference type="ARBA" id="ARBA00022692"/>
    </source>
</evidence>
<reference evidence="11" key="1">
    <citation type="submission" date="2022-06" db="EMBL/GenBank/DDBJ databases">
        <title>Complete genome sequences of two strains of the flax pathogen Septoria linicola.</title>
        <authorList>
            <person name="Lapalu N."/>
            <person name="Simon A."/>
            <person name="Demenou B."/>
            <person name="Paumier D."/>
            <person name="Guillot M.-P."/>
            <person name="Gout L."/>
            <person name="Valade R."/>
        </authorList>
    </citation>
    <scope>NUCLEOTIDE SEQUENCE</scope>
    <source>
        <strain evidence="11">SE15195</strain>
    </source>
</reference>
<feature type="compositionally biased region" description="Basic and acidic residues" evidence="9">
    <location>
        <begin position="45"/>
        <end position="58"/>
    </location>
</feature>
<dbReference type="EMBL" id="CP099421">
    <property type="protein sequence ID" value="USW52205.1"/>
    <property type="molecule type" value="Genomic_DNA"/>
</dbReference>
<evidence type="ECO:0000256" key="10">
    <source>
        <dbReference type="SAM" id="Phobius"/>
    </source>
</evidence>
<comment type="subcellular location">
    <subcellularLocation>
        <location evidence="1">Membrane</location>
        <topology evidence="1">Multi-pass membrane protein</topology>
    </subcellularLocation>
</comment>
<evidence type="ECO:0000256" key="2">
    <source>
        <dbReference type="ARBA" id="ARBA00006175"/>
    </source>
</evidence>
<keyword evidence="12" id="KW-1185">Reference proteome</keyword>
<dbReference type="Proteomes" id="UP001056384">
    <property type="component" value="Chromosome 4"/>
</dbReference>
<feature type="transmembrane region" description="Helical" evidence="10">
    <location>
        <begin position="333"/>
        <end position="356"/>
    </location>
</feature>
<dbReference type="PRINTS" id="PR00783">
    <property type="entry name" value="MINTRINSICP"/>
</dbReference>
<evidence type="ECO:0000313" key="11">
    <source>
        <dbReference type="EMBL" id="USW52205.1"/>
    </source>
</evidence>
<gene>
    <name evidence="11" type="ORF">Slin15195_G055240</name>
</gene>